<keyword evidence="5 17" id="KW-0808">Transferase</keyword>
<feature type="transmembrane region" description="Helical" evidence="15">
    <location>
        <begin position="192"/>
        <end position="209"/>
    </location>
</feature>
<dbReference type="InterPro" id="IPR036938">
    <property type="entry name" value="PAP2/HPO_sf"/>
</dbReference>
<evidence type="ECO:0000259" key="16">
    <source>
        <dbReference type="SMART" id="SM00014"/>
    </source>
</evidence>
<dbReference type="RefSeq" id="WP_324667750.1">
    <property type="nucleotide sequence ID" value="NZ_CP141614.1"/>
</dbReference>
<evidence type="ECO:0000256" key="1">
    <source>
        <dbReference type="ARBA" id="ARBA00004651"/>
    </source>
</evidence>
<dbReference type="SMART" id="SM00014">
    <property type="entry name" value="acidPPc"/>
    <property type="match status" value="1"/>
</dbReference>
<feature type="transmembrane region" description="Helical" evidence="15">
    <location>
        <begin position="58"/>
        <end position="77"/>
    </location>
</feature>
<evidence type="ECO:0000256" key="13">
    <source>
        <dbReference type="ARBA" id="ARBA00023209"/>
    </source>
</evidence>
<name>A0ABZ1BLU4_9FIRM</name>
<dbReference type="Gene3D" id="1.20.144.10">
    <property type="entry name" value="Phosphatidic acid phosphatase type 2/haloperoxidase"/>
    <property type="match status" value="1"/>
</dbReference>
<keyword evidence="18" id="KW-1185">Reference proteome</keyword>
<evidence type="ECO:0000256" key="8">
    <source>
        <dbReference type="ARBA" id="ARBA00022777"/>
    </source>
</evidence>
<evidence type="ECO:0000256" key="14">
    <source>
        <dbReference type="ARBA" id="ARBA00023264"/>
    </source>
</evidence>
<dbReference type="Gene3D" id="1.10.287.3610">
    <property type="match status" value="1"/>
</dbReference>
<sequence>MNKGPVGRARNVAQSFQFAGRGLVWALRTQRNLRIHFLLAILVLVLASVVQLRRQDLAVLALTIVVVLVAELLNTAIEAATDLLSPRYDEIARTAKDVAAGAVLVSAVGAVGIGVLLFYEPLLVALASGGRLGTRSATYLALTGLGLTLLLAWAAKTWLNRPPRLVGGMPSGHAAVAAALATAIYATSPHPGVTLLALLLAGLVAESRVEAGLHSVWEVVAGFALGVGVMGAVFVLLG</sequence>
<evidence type="ECO:0000313" key="18">
    <source>
        <dbReference type="Proteomes" id="UP001333102"/>
    </source>
</evidence>
<keyword evidence="11" id="KW-0443">Lipid metabolism</keyword>
<dbReference type="InterPro" id="IPR036945">
    <property type="entry name" value="DAGK_sf"/>
</dbReference>
<dbReference type="PANTHER" id="PTHR34299:SF1">
    <property type="entry name" value="DIACYLGLYCEROL KINASE"/>
    <property type="match status" value="1"/>
</dbReference>
<comment type="subcellular location">
    <subcellularLocation>
        <location evidence="1">Cell membrane</location>
        <topology evidence="1">Multi-pass membrane protein</topology>
    </subcellularLocation>
</comment>
<keyword evidence="4" id="KW-0444">Lipid biosynthesis</keyword>
<keyword evidence="12 15" id="KW-0472">Membrane</keyword>
<proteinExistence type="inferred from homology"/>
<evidence type="ECO:0000256" key="15">
    <source>
        <dbReference type="SAM" id="Phobius"/>
    </source>
</evidence>
<dbReference type="GO" id="GO:0004143">
    <property type="term" value="F:ATP-dependent diacylglycerol kinase activity"/>
    <property type="evidence" value="ECO:0007669"/>
    <property type="project" value="UniProtKB-EC"/>
</dbReference>
<evidence type="ECO:0000256" key="11">
    <source>
        <dbReference type="ARBA" id="ARBA00023098"/>
    </source>
</evidence>
<dbReference type="Pfam" id="PF01569">
    <property type="entry name" value="PAP2"/>
    <property type="match status" value="1"/>
</dbReference>
<evidence type="ECO:0000256" key="6">
    <source>
        <dbReference type="ARBA" id="ARBA00022692"/>
    </source>
</evidence>
<keyword evidence="13" id="KW-0594">Phospholipid biosynthesis</keyword>
<feature type="transmembrane region" description="Helical" evidence="15">
    <location>
        <begin position="139"/>
        <end position="159"/>
    </location>
</feature>
<feature type="transmembrane region" description="Helical" evidence="15">
    <location>
        <begin position="216"/>
        <end position="237"/>
    </location>
</feature>
<evidence type="ECO:0000313" key="17">
    <source>
        <dbReference type="EMBL" id="WRP13505.1"/>
    </source>
</evidence>
<comment type="similarity">
    <text evidence="2">Belongs to the bacterial diacylglycerol kinase family.</text>
</comment>
<evidence type="ECO:0000256" key="4">
    <source>
        <dbReference type="ARBA" id="ARBA00022516"/>
    </source>
</evidence>
<keyword evidence="14" id="KW-1208">Phospholipid metabolism</keyword>
<evidence type="ECO:0000256" key="12">
    <source>
        <dbReference type="ARBA" id="ARBA00023136"/>
    </source>
</evidence>
<dbReference type="CDD" id="cd14265">
    <property type="entry name" value="UDPK_IM_like"/>
    <property type="match status" value="1"/>
</dbReference>
<keyword evidence="3" id="KW-1003">Cell membrane</keyword>
<keyword evidence="8 17" id="KW-0418">Kinase</keyword>
<dbReference type="PANTHER" id="PTHR34299">
    <property type="entry name" value="DIACYLGLYCEROL KINASE"/>
    <property type="match status" value="1"/>
</dbReference>
<dbReference type="SUPFAM" id="SSF48317">
    <property type="entry name" value="Acid phosphatase/Vanadium-dependent haloperoxidase"/>
    <property type="match status" value="1"/>
</dbReference>
<reference evidence="18" key="1">
    <citation type="submission" date="2023-12" db="EMBL/GenBank/DDBJ databases">
        <title>Novel isolates from deep terrestrial aquifers shed light on the physiology and ecology of the class Limnochordia.</title>
        <authorList>
            <person name="Karnachuk O.V."/>
            <person name="Lukina A.P."/>
            <person name="Avakyan M.R."/>
            <person name="Kadnikov V."/>
            <person name="Begmatov S."/>
            <person name="Beletsky A.V."/>
            <person name="Mardanov A.V."/>
            <person name="Ravin N.V."/>
        </authorList>
    </citation>
    <scope>NUCLEOTIDE SEQUENCE [LARGE SCALE GENOMIC DNA]</scope>
    <source>
        <strain evidence="18">LN</strain>
    </source>
</reference>
<evidence type="ECO:0000256" key="10">
    <source>
        <dbReference type="ARBA" id="ARBA00022989"/>
    </source>
</evidence>
<gene>
    <name evidence="17" type="ORF">VLY81_08575</name>
</gene>
<dbReference type="EMBL" id="CP141614">
    <property type="protein sequence ID" value="WRP13505.1"/>
    <property type="molecule type" value="Genomic_DNA"/>
</dbReference>
<evidence type="ECO:0000256" key="3">
    <source>
        <dbReference type="ARBA" id="ARBA00022475"/>
    </source>
</evidence>
<feature type="domain" description="Phosphatidic acid phosphatase type 2/haloperoxidase" evidence="16">
    <location>
        <begin position="138"/>
        <end position="234"/>
    </location>
</feature>
<accession>A0ABZ1BLU4</accession>
<dbReference type="Proteomes" id="UP001333102">
    <property type="component" value="Chromosome"/>
</dbReference>
<evidence type="ECO:0000256" key="5">
    <source>
        <dbReference type="ARBA" id="ARBA00022679"/>
    </source>
</evidence>
<protein>
    <submittedName>
        <fullName evidence="17">Diacylglycerol kinase</fullName>
        <ecNumber evidence="17">2.7.1.107</ecNumber>
    </submittedName>
</protein>
<dbReference type="InterPro" id="IPR000829">
    <property type="entry name" value="DAGK"/>
</dbReference>
<organism evidence="17 18">
    <name type="scientific">Geochorda subterranea</name>
    <dbReference type="NCBI Taxonomy" id="3109564"/>
    <lineage>
        <taxon>Bacteria</taxon>
        <taxon>Bacillati</taxon>
        <taxon>Bacillota</taxon>
        <taxon>Limnochordia</taxon>
        <taxon>Limnochordales</taxon>
        <taxon>Geochordaceae</taxon>
        <taxon>Geochorda</taxon>
    </lineage>
</organism>
<keyword evidence="6 15" id="KW-0812">Transmembrane</keyword>
<keyword evidence="10 15" id="KW-1133">Transmembrane helix</keyword>
<dbReference type="EC" id="2.7.1.107" evidence="17"/>
<dbReference type="Pfam" id="PF01219">
    <property type="entry name" value="DAGK_prokar"/>
    <property type="match status" value="1"/>
</dbReference>
<keyword evidence="9" id="KW-0067">ATP-binding</keyword>
<evidence type="ECO:0000256" key="2">
    <source>
        <dbReference type="ARBA" id="ARBA00005967"/>
    </source>
</evidence>
<dbReference type="InterPro" id="IPR000326">
    <property type="entry name" value="PAP2/HPO"/>
</dbReference>
<keyword evidence="7" id="KW-0547">Nucleotide-binding</keyword>
<evidence type="ECO:0000256" key="7">
    <source>
        <dbReference type="ARBA" id="ARBA00022741"/>
    </source>
</evidence>
<evidence type="ECO:0000256" key="9">
    <source>
        <dbReference type="ARBA" id="ARBA00022840"/>
    </source>
</evidence>
<dbReference type="InterPro" id="IPR033717">
    <property type="entry name" value="UDPK"/>
</dbReference>
<feature type="transmembrane region" description="Helical" evidence="15">
    <location>
        <begin position="98"/>
        <end position="119"/>
    </location>
</feature>
<feature type="transmembrane region" description="Helical" evidence="15">
    <location>
        <begin position="35"/>
        <end position="52"/>
    </location>
</feature>